<comment type="caution">
    <text evidence="2">The sequence shown here is derived from an EMBL/GenBank/DDBJ whole genome shotgun (WGS) entry which is preliminary data.</text>
</comment>
<gene>
    <name evidence="2" type="ORF">QBC46DRAFT_375139</name>
</gene>
<keyword evidence="3" id="KW-1185">Reference proteome</keyword>
<keyword evidence="1" id="KW-0472">Membrane</keyword>
<protein>
    <submittedName>
        <fullName evidence="2">Uncharacterized protein</fullName>
    </submittedName>
</protein>
<dbReference type="EMBL" id="MU853760">
    <property type="protein sequence ID" value="KAK3944384.1"/>
    <property type="molecule type" value="Genomic_DNA"/>
</dbReference>
<proteinExistence type="predicted"/>
<sequence length="74" mass="8182">MFLAVWLLYVLTSLKSVHFIAFSTPPLLWFSSSYVSFLGAVVCGHFAVSDDFMCFLSSLSSLFRPIDVCICGCS</sequence>
<keyword evidence="1" id="KW-1133">Transmembrane helix</keyword>
<feature type="non-terminal residue" evidence="2">
    <location>
        <position position="74"/>
    </location>
</feature>
<evidence type="ECO:0000313" key="2">
    <source>
        <dbReference type="EMBL" id="KAK3944384.1"/>
    </source>
</evidence>
<reference evidence="3" key="1">
    <citation type="journal article" date="2023" name="Mol. Phylogenet. Evol.">
        <title>Genome-scale phylogeny and comparative genomics of the fungal order Sordariales.</title>
        <authorList>
            <person name="Hensen N."/>
            <person name="Bonometti L."/>
            <person name="Westerberg I."/>
            <person name="Brannstrom I.O."/>
            <person name="Guillou S."/>
            <person name="Cros-Aarteil S."/>
            <person name="Calhoun S."/>
            <person name="Haridas S."/>
            <person name="Kuo A."/>
            <person name="Mondo S."/>
            <person name="Pangilinan J."/>
            <person name="Riley R."/>
            <person name="LaButti K."/>
            <person name="Andreopoulos B."/>
            <person name="Lipzen A."/>
            <person name="Chen C."/>
            <person name="Yan M."/>
            <person name="Daum C."/>
            <person name="Ng V."/>
            <person name="Clum A."/>
            <person name="Steindorff A."/>
            <person name="Ohm R.A."/>
            <person name="Martin F."/>
            <person name="Silar P."/>
            <person name="Natvig D.O."/>
            <person name="Lalanne C."/>
            <person name="Gautier V."/>
            <person name="Ament-Velasquez S.L."/>
            <person name="Kruys A."/>
            <person name="Hutchinson M.I."/>
            <person name="Powell A.J."/>
            <person name="Barry K."/>
            <person name="Miller A.N."/>
            <person name="Grigoriev I.V."/>
            <person name="Debuchy R."/>
            <person name="Gladieux P."/>
            <person name="Hiltunen Thoren M."/>
            <person name="Johannesson H."/>
        </authorList>
    </citation>
    <scope>NUCLEOTIDE SEQUENCE [LARGE SCALE GENOMIC DNA]</scope>
    <source>
        <strain evidence="3">CBS 340.73</strain>
    </source>
</reference>
<keyword evidence="1" id="KW-0812">Transmembrane</keyword>
<dbReference type="Proteomes" id="UP001303473">
    <property type="component" value="Unassembled WGS sequence"/>
</dbReference>
<evidence type="ECO:0000256" key="1">
    <source>
        <dbReference type="SAM" id="Phobius"/>
    </source>
</evidence>
<dbReference type="AlphaFoldDB" id="A0AAN6NFX4"/>
<accession>A0AAN6NFX4</accession>
<name>A0AAN6NFX4_9PEZI</name>
<evidence type="ECO:0000313" key="3">
    <source>
        <dbReference type="Proteomes" id="UP001303473"/>
    </source>
</evidence>
<organism evidence="2 3">
    <name type="scientific">Diplogelasinospora grovesii</name>
    <dbReference type="NCBI Taxonomy" id="303347"/>
    <lineage>
        <taxon>Eukaryota</taxon>
        <taxon>Fungi</taxon>
        <taxon>Dikarya</taxon>
        <taxon>Ascomycota</taxon>
        <taxon>Pezizomycotina</taxon>
        <taxon>Sordariomycetes</taxon>
        <taxon>Sordariomycetidae</taxon>
        <taxon>Sordariales</taxon>
        <taxon>Diplogelasinosporaceae</taxon>
        <taxon>Diplogelasinospora</taxon>
    </lineage>
</organism>
<feature type="transmembrane region" description="Helical" evidence="1">
    <location>
        <begin position="29"/>
        <end position="48"/>
    </location>
</feature>